<dbReference type="Proteomes" id="UP000723463">
    <property type="component" value="Unassembled WGS sequence"/>
</dbReference>
<evidence type="ECO:0000259" key="1">
    <source>
        <dbReference type="Pfam" id="PF20231"/>
    </source>
</evidence>
<reference evidence="2" key="1">
    <citation type="journal article" date="2020" name="Fungal Divers.">
        <title>Resolving the Mortierellaceae phylogeny through synthesis of multi-gene phylogenetics and phylogenomics.</title>
        <authorList>
            <person name="Vandepol N."/>
            <person name="Liber J."/>
            <person name="Desiro A."/>
            <person name="Na H."/>
            <person name="Kennedy M."/>
            <person name="Barry K."/>
            <person name="Grigoriev I.V."/>
            <person name="Miller A.N."/>
            <person name="O'Donnell K."/>
            <person name="Stajich J.E."/>
            <person name="Bonito G."/>
        </authorList>
    </citation>
    <scope>NUCLEOTIDE SEQUENCE</scope>
    <source>
        <strain evidence="2">NRRL 2591</strain>
    </source>
</reference>
<keyword evidence="3" id="KW-1185">Reference proteome</keyword>
<protein>
    <recommendedName>
        <fullName evidence="1">DUF6589 domain-containing protein</fullName>
    </recommendedName>
</protein>
<feature type="non-terminal residue" evidence="2">
    <location>
        <position position="1"/>
    </location>
</feature>
<comment type="caution">
    <text evidence="2">The sequence shown here is derived from an EMBL/GenBank/DDBJ whole genome shotgun (WGS) entry which is preliminary data.</text>
</comment>
<dbReference type="InterPro" id="IPR046496">
    <property type="entry name" value="DUF6589"/>
</dbReference>
<feature type="non-terminal residue" evidence="2">
    <location>
        <position position="209"/>
    </location>
</feature>
<evidence type="ECO:0000313" key="3">
    <source>
        <dbReference type="Proteomes" id="UP000723463"/>
    </source>
</evidence>
<feature type="domain" description="DUF6589" evidence="1">
    <location>
        <begin position="70"/>
        <end position="208"/>
    </location>
</feature>
<gene>
    <name evidence="2" type="ORF">EC957_012380</name>
</gene>
<proteinExistence type="predicted"/>
<organism evidence="2 3">
    <name type="scientific">Mortierella hygrophila</name>
    <dbReference type="NCBI Taxonomy" id="979708"/>
    <lineage>
        <taxon>Eukaryota</taxon>
        <taxon>Fungi</taxon>
        <taxon>Fungi incertae sedis</taxon>
        <taxon>Mucoromycota</taxon>
        <taxon>Mortierellomycotina</taxon>
        <taxon>Mortierellomycetes</taxon>
        <taxon>Mortierellales</taxon>
        <taxon>Mortierellaceae</taxon>
        <taxon>Mortierella</taxon>
    </lineage>
</organism>
<accession>A0A9P6JWY6</accession>
<name>A0A9P6JWY6_9FUNG</name>
<sequence length="209" mass="23829">MTEDALKRIRQDVQSKPWFLVYDNINFASPKSDQRIDNADAFESGTAATVVMTDDYITSDNIRPSYRRLCVQDLIPNEDSFAHIQAVSEKTLIDVLVRSCKTYQASRRSTPARCLLAQVKTITHPLPSMHIDQASIVGNLEVLITVMEKTLRLRPEWFAEHKIVIAGDQLTVSRISTAMIYKAVDVSPYHRLQYALPMLQLFHLQMTFS</sequence>
<dbReference type="Pfam" id="PF20231">
    <property type="entry name" value="DUF6589"/>
    <property type="match status" value="1"/>
</dbReference>
<dbReference type="AlphaFoldDB" id="A0A9P6JWY6"/>
<dbReference type="EMBL" id="JAAAXW010000977">
    <property type="protein sequence ID" value="KAF9536145.1"/>
    <property type="molecule type" value="Genomic_DNA"/>
</dbReference>
<evidence type="ECO:0000313" key="2">
    <source>
        <dbReference type="EMBL" id="KAF9536145.1"/>
    </source>
</evidence>